<dbReference type="PANTHER" id="PTHR43673">
    <property type="entry name" value="NAD(P)H NITROREDUCTASE YDGI-RELATED"/>
    <property type="match status" value="1"/>
</dbReference>
<sequence length="265" mass="29552">MISLKPEWYQAIKVRRSRREFITKPIADDVINALTEFSNELNRSLAGVRTVLVTEKAEEIFKGAIGSYGKIKGATAYVAFIGGKNDENVQEKLGYMGECFILEATSIGLSTCWVGGFFKPEVVARQINVSDDEEVLSVSPLGYTKEKLSLEENIMSGLASSPKRKNLTQLCRGLTQEEWPDWVKAALEAARLAPSAVNRQPWRFEVDKESIKVSVNNQRYSHNISKRLDCGISMLHLELGALSKGVKGTWEYLTAPDVAVFTKEQ</sequence>
<accession>A0AAU0UJQ8</accession>
<keyword evidence="5" id="KW-1185">Reference proteome</keyword>
<feature type="domain" description="Putative nitroreductase TM1586" evidence="3">
    <location>
        <begin position="9"/>
        <end position="241"/>
    </location>
</feature>
<dbReference type="CDD" id="cd02062">
    <property type="entry name" value="Nitro_FMN_reductase"/>
    <property type="match status" value="1"/>
</dbReference>
<dbReference type="Proteomes" id="UP001329915">
    <property type="component" value="Chromosome"/>
</dbReference>
<dbReference type="AlphaFoldDB" id="A0AAU0UJQ8"/>
<evidence type="ECO:0000256" key="1">
    <source>
        <dbReference type="ARBA" id="ARBA00007118"/>
    </source>
</evidence>
<protein>
    <submittedName>
        <fullName evidence="4">Nitroreductase family protein</fullName>
    </submittedName>
</protein>
<evidence type="ECO:0000313" key="4">
    <source>
        <dbReference type="EMBL" id="WRO21548.1"/>
    </source>
</evidence>
<dbReference type="GO" id="GO:0016491">
    <property type="term" value="F:oxidoreductase activity"/>
    <property type="evidence" value="ECO:0007669"/>
    <property type="project" value="UniProtKB-KW"/>
</dbReference>
<gene>
    <name evidence="4" type="ORF">MFMK1_001358</name>
</gene>
<evidence type="ECO:0000313" key="5">
    <source>
        <dbReference type="Proteomes" id="UP001329915"/>
    </source>
</evidence>
<dbReference type="RefSeq" id="WP_366924386.1">
    <property type="nucleotide sequence ID" value="NZ_CP121694.1"/>
</dbReference>
<dbReference type="KEGG" id="dbc:MFMK1_001358"/>
<comment type="similarity">
    <text evidence="1">Belongs to the nitroreductase family.</text>
</comment>
<dbReference type="InterPro" id="IPR029478">
    <property type="entry name" value="TM1586_NiRdase"/>
</dbReference>
<evidence type="ECO:0000256" key="2">
    <source>
        <dbReference type="ARBA" id="ARBA00023002"/>
    </source>
</evidence>
<organism evidence="4 5">
    <name type="scientific">Metallumcola ferriviriculae</name>
    <dbReference type="NCBI Taxonomy" id="3039180"/>
    <lineage>
        <taxon>Bacteria</taxon>
        <taxon>Bacillati</taxon>
        <taxon>Bacillota</taxon>
        <taxon>Clostridia</taxon>
        <taxon>Neomoorellales</taxon>
        <taxon>Desulfitibacteraceae</taxon>
        <taxon>Metallumcola</taxon>
    </lineage>
</organism>
<reference evidence="4 5" key="1">
    <citation type="submission" date="2023-04" db="EMBL/GenBank/DDBJ databases">
        <authorList>
            <person name="Hsu D."/>
        </authorList>
    </citation>
    <scope>NUCLEOTIDE SEQUENCE [LARGE SCALE GENOMIC DNA]</scope>
    <source>
        <strain evidence="4 5">MK1</strain>
    </source>
</reference>
<name>A0AAU0UJQ8_9FIRM</name>
<proteinExistence type="inferred from homology"/>
<keyword evidence="2" id="KW-0560">Oxidoreductase</keyword>
<dbReference type="Gene3D" id="3.40.109.10">
    <property type="entry name" value="NADH Oxidase"/>
    <property type="match status" value="1"/>
</dbReference>
<dbReference type="PANTHER" id="PTHR43673:SF10">
    <property type="entry name" value="NADH DEHYDROGENASE_NAD(P)H NITROREDUCTASE XCC3605-RELATED"/>
    <property type="match status" value="1"/>
</dbReference>
<evidence type="ECO:0000259" key="3">
    <source>
        <dbReference type="Pfam" id="PF14512"/>
    </source>
</evidence>
<dbReference type="InterPro" id="IPR000415">
    <property type="entry name" value="Nitroreductase-like"/>
</dbReference>
<dbReference type="Gene3D" id="3.40.109.30">
    <property type="entry name" value="putative nitroreductase (tm1586), domain 2"/>
    <property type="match status" value="1"/>
</dbReference>
<dbReference type="EMBL" id="CP121694">
    <property type="protein sequence ID" value="WRO21548.1"/>
    <property type="molecule type" value="Genomic_DNA"/>
</dbReference>
<dbReference type="Pfam" id="PF14512">
    <property type="entry name" value="TM1586_NiRdase"/>
    <property type="match status" value="1"/>
</dbReference>
<dbReference type="SUPFAM" id="SSF55469">
    <property type="entry name" value="FMN-dependent nitroreductase-like"/>
    <property type="match status" value="2"/>
</dbReference>